<protein>
    <submittedName>
        <fullName evidence="1">Uncharacterized protein</fullName>
    </submittedName>
</protein>
<evidence type="ECO:0000313" key="2">
    <source>
        <dbReference type="Proteomes" id="UP001367508"/>
    </source>
</evidence>
<reference evidence="1 2" key="1">
    <citation type="submission" date="2024-01" db="EMBL/GenBank/DDBJ databases">
        <title>The genomes of 5 underutilized Papilionoideae crops provide insights into root nodulation and disease resistanc.</title>
        <authorList>
            <person name="Jiang F."/>
        </authorList>
    </citation>
    <scope>NUCLEOTIDE SEQUENCE [LARGE SCALE GENOMIC DNA]</scope>
    <source>
        <strain evidence="1">LVBAO_FW01</strain>
        <tissue evidence="1">Leaves</tissue>
    </source>
</reference>
<name>A0AAN9LXH2_CANGL</name>
<dbReference type="EMBL" id="JAYMYQ010000003">
    <property type="protein sequence ID" value="KAK7343889.1"/>
    <property type="molecule type" value="Genomic_DNA"/>
</dbReference>
<sequence>MQVTVFVMQVGLSIYTLFVLPFERRFGAIDVHFGKTLWCLGIWENGVPSGESRFCVCLAPFSNKNKQAPIFTAEMEFGAMKTSIKCTLVSSMKCHKHLLLSRGSWKKRIPSFFLWTYVESPKFCGNRRVLAEIANKTSLGISIEATINSSFELE</sequence>
<evidence type="ECO:0000313" key="1">
    <source>
        <dbReference type="EMBL" id="KAK7343889.1"/>
    </source>
</evidence>
<organism evidence="1 2">
    <name type="scientific">Canavalia gladiata</name>
    <name type="common">Sword bean</name>
    <name type="synonym">Dolichos gladiatus</name>
    <dbReference type="NCBI Taxonomy" id="3824"/>
    <lineage>
        <taxon>Eukaryota</taxon>
        <taxon>Viridiplantae</taxon>
        <taxon>Streptophyta</taxon>
        <taxon>Embryophyta</taxon>
        <taxon>Tracheophyta</taxon>
        <taxon>Spermatophyta</taxon>
        <taxon>Magnoliopsida</taxon>
        <taxon>eudicotyledons</taxon>
        <taxon>Gunneridae</taxon>
        <taxon>Pentapetalae</taxon>
        <taxon>rosids</taxon>
        <taxon>fabids</taxon>
        <taxon>Fabales</taxon>
        <taxon>Fabaceae</taxon>
        <taxon>Papilionoideae</taxon>
        <taxon>50 kb inversion clade</taxon>
        <taxon>NPAAA clade</taxon>
        <taxon>indigoferoid/millettioid clade</taxon>
        <taxon>Phaseoleae</taxon>
        <taxon>Canavalia</taxon>
    </lineage>
</organism>
<dbReference type="AlphaFoldDB" id="A0AAN9LXH2"/>
<comment type="caution">
    <text evidence="1">The sequence shown here is derived from an EMBL/GenBank/DDBJ whole genome shotgun (WGS) entry which is preliminary data.</text>
</comment>
<keyword evidence="2" id="KW-1185">Reference proteome</keyword>
<gene>
    <name evidence="1" type="ORF">VNO77_12991</name>
</gene>
<dbReference type="Proteomes" id="UP001367508">
    <property type="component" value="Unassembled WGS sequence"/>
</dbReference>
<proteinExistence type="predicted"/>
<accession>A0AAN9LXH2</accession>